<evidence type="ECO:0000313" key="3">
    <source>
        <dbReference type="EMBL" id="CAD9222042.1"/>
    </source>
</evidence>
<evidence type="ECO:0000256" key="1">
    <source>
        <dbReference type="ARBA" id="ARBA00006180"/>
    </source>
</evidence>
<evidence type="ECO:0000256" key="2">
    <source>
        <dbReference type="ARBA" id="ARBA00023306"/>
    </source>
</evidence>
<gene>
    <name evidence="3" type="ORF">TCHU04912_LOCUS20638</name>
</gene>
<name>A0A7S1T626_9CHLO</name>
<dbReference type="PANTHER" id="PTHR12634">
    <property type="entry name" value="SIT4 YEAST -ASSOCIATING PROTEIN-RELATED"/>
    <property type="match status" value="1"/>
</dbReference>
<dbReference type="AlphaFoldDB" id="A0A7S1T626"/>
<dbReference type="Pfam" id="PF04499">
    <property type="entry name" value="SAPS"/>
    <property type="match status" value="2"/>
</dbReference>
<proteinExistence type="inferred from homology"/>
<keyword evidence="2" id="KW-0131">Cell cycle</keyword>
<dbReference type="PANTHER" id="PTHR12634:SF8">
    <property type="entry name" value="FIERY MOUNTAIN, ISOFORM D"/>
    <property type="match status" value="1"/>
</dbReference>
<organism evidence="3">
    <name type="scientific">Tetraselmis chuii</name>
    <dbReference type="NCBI Taxonomy" id="63592"/>
    <lineage>
        <taxon>Eukaryota</taxon>
        <taxon>Viridiplantae</taxon>
        <taxon>Chlorophyta</taxon>
        <taxon>core chlorophytes</taxon>
        <taxon>Chlorodendrophyceae</taxon>
        <taxon>Chlorodendrales</taxon>
        <taxon>Chlorodendraceae</taxon>
        <taxon>Tetraselmis</taxon>
    </lineage>
</organism>
<dbReference type="GO" id="GO:0019903">
    <property type="term" value="F:protein phosphatase binding"/>
    <property type="evidence" value="ECO:0007669"/>
    <property type="project" value="InterPro"/>
</dbReference>
<sequence length="427" mass="47545">MFWRFSFGTLSYVDELLNKDGITFESLVHSDECTVEDIVQEVKSRNHKLLNLITERATIESLLSSILEPSTAPGIENDADGLLQAKYTRVACEIFCCESQEICDTIAKDPDLMHMLFSFVEKDEPLHNGLAGYFGRVVCSLLYKSGPETLQYMQNNRHVLDNLLKHTSSSSVGEIIIRVAASDEEWVAETSLVESLLEKLKEHETLDVQVKAAEVLCGINTDIFQFSNPVKQKMYDRQNIERLCSCAFDSSDKIMVPAIMVFTNLLVGVGQIGEGEDETLPDGTRPGAAIEAFRAAVFEVVLHHMHRIVALLDVVDDTRVQEMPYGVIRPTFGISRLRVVELLRVLLWIARGEVEAALISSRALCKCLDVFVKYPFNNLLHSSVEGLVTLALDDGTPALAQHLVADFDLATFVARAPIEVTPEPLPM</sequence>
<reference evidence="3" key="1">
    <citation type="submission" date="2021-01" db="EMBL/GenBank/DDBJ databases">
        <authorList>
            <person name="Corre E."/>
            <person name="Pelletier E."/>
            <person name="Niang G."/>
            <person name="Scheremetjew M."/>
            <person name="Finn R."/>
            <person name="Kale V."/>
            <person name="Holt S."/>
            <person name="Cochrane G."/>
            <person name="Meng A."/>
            <person name="Brown T."/>
            <person name="Cohen L."/>
        </authorList>
    </citation>
    <scope>NUCLEOTIDE SEQUENCE</scope>
    <source>
        <strain evidence="3">PLY429</strain>
    </source>
</reference>
<dbReference type="InterPro" id="IPR016024">
    <property type="entry name" value="ARM-type_fold"/>
</dbReference>
<dbReference type="GO" id="GO:0019888">
    <property type="term" value="F:protein phosphatase regulator activity"/>
    <property type="evidence" value="ECO:0007669"/>
    <property type="project" value="TreeGrafter"/>
</dbReference>
<accession>A0A7S1T626</accession>
<dbReference type="EMBL" id="HBGG01040023">
    <property type="protein sequence ID" value="CAD9222042.1"/>
    <property type="molecule type" value="Transcribed_RNA"/>
</dbReference>
<dbReference type="SUPFAM" id="SSF48371">
    <property type="entry name" value="ARM repeat"/>
    <property type="match status" value="1"/>
</dbReference>
<protein>
    <recommendedName>
        <fullName evidence="4">Serine/threonine-protein phosphatase 4 regulatory subunit 3-like central domain-containing protein</fullName>
    </recommendedName>
</protein>
<evidence type="ECO:0008006" key="4">
    <source>
        <dbReference type="Google" id="ProtNLM"/>
    </source>
</evidence>
<dbReference type="InterPro" id="IPR007587">
    <property type="entry name" value="SAPS"/>
</dbReference>
<comment type="similarity">
    <text evidence="1">Belongs to the SAPS family.</text>
</comment>